<keyword evidence="2" id="KW-1133">Transmembrane helix</keyword>
<gene>
    <name evidence="3" type="ORF">PanWU01x14_364230</name>
</gene>
<feature type="transmembrane region" description="Helical" evidence="2">
    <location>
        <begin position="83"/>
        <end position="101"/>
    </location>
</feature>
<evidence type="ECO:0000256" key="1">
    <source>
        <dbReference type="SAM" id="MobiDB-lite"/>
    </source>
</evidence>
<feature type="transmembrane region" description="Helical" evidence="2">
    <location>
        <begin position="12"/>
        <end position="34"/>
    </location>
</feature>
<reference evidence="4" key="1">
    <citation type="submission" date="2016-06" db="EMBL/GenBank/DDBJ databases">
        <title>Parallel loss of symbiosis genes in relatives of nitrogen-fixing non-legume Parasponia.</title>
        <authorList>
            <person name="Van Velzen R."/>
            <person name="Holmer R."/>
            <person name="Bu F."/>
            <person name="Rutten L."/>
            <person name="Van Zeijl A."/>
            <person name="Liu W."/>
            <person name="Santuari L."/>
            <person name="Cao Q."/>
            <person name="Sharma T."/>
            <person name="Shen D."/>
            <person name="Roswanjaya Y."/>
            <person name="Wardhani T."/>
            <person name="Kalhor M.S."/>
            <person name="Jansen J."/>
            <person name="Van den Hoogen J."/>
            <person name="Gungor B."/>
            <person name="Hartog M."/>
            <person name="Hontelez J."/>
            <person name="Verver J."/>
            <person name="Yang W.-C."/>
            <person name="Schijlen E."/>
            <person name="Repin R."/>
            <person name="Schilthuizen M."/>
            <person name="Schranz E."/>
            <person name="Heidstra R."/>
            <person name="Miyata K."/>
            <person name="Fedorova E."/>
            <person name="Kohlen W."/>
            <person name="Bisseling T."/>
            <person name="Smit S."/>
            <person name="Geurts R."/>
        </authorList>
    </citation>
    <scope>NUCLEOTIDE SEQUENCE [LARGE SCALE GENOMIC DNA]</scope>
    <source>
        <strain evidence="4">cv. WU1-14</strain>
    </source>
</reference>
<feature type="region of interest" description="Disordered" evidence="1">
    <location>
        <begin position="505"/>
        <end position="573"/>
    </location>
</feature>
<dbReference type="EMBL" id="JXTB01000869">
    <property type="protein sequence ID" value="PON32095.1"/>
    <property type="molecule type" value="Genomic_DNA"/>
</dbReference>
<feature type="compositionally biased region" description="Acidic residues" evidence="1">
    <location>
        <begin position="562"/>
        <end position="573"/>
    </location>
</feature>
<dbReference type="AlphaFoldDB" id="A0A2P5A6C9"/>
<accession>A0A2P5A6C9</accession>
<feature type="transmembrane region" description="Helical" evidence="2">
    <location>
        <begin position="389"/>
        <end position="409"/>
    </location>
</feature>
<feature type="transmembrane region" description="Helical" evidence="2">
    <location>
        <begin position="46"/>
        <end position="63"/>
    </location>
</feature>
<dbReference type="Proteomes" id="UP000237105">
    <property type="component" value="Unassembled WGS sequence"/>
</dbReference>
<name>A0A2P5A6C9_PARAD</name>
<keyword evidence="2" id="KW-0472">Membrane</keyword>
<evidence type="ECO:0000313" key="4">
    <source>
        <dbReference type="Proteomes" id="UP000237105"/>
    </source>
</evidence>
<feature type="compositionally biased region" description="Polar residues" evidence="1">
    <location>
        <begin position="547"/>
        <end position="559"/>
    </location>
</feature>
<comment type="caution">
    <text evidence="3">The sequence shown here is derived from an EMBL/GenBank/DDBJ whole genome shotgun (WGS) entry which is preliminary data.</text>
</comment>
<feature type="transmembrane region" description="Helical" evidence="2">
    <location>
        <begin position="254"/>
        <end position="272"/>
    </location>
</feature>
<sequence>MALTNSSVRYYLRITLGVVSAILGLIFLSQSSFFKMEFDDKKSSKILVFAILSALLFSLVFVARSWSNLLQKVWNLNFSVKSMIDTLFLGIVWLLAFLIKYPRFDVHSKYRKSCVGDQGKEISLGSQYCLYSIGAFALLALLLSSDSDKTMELGLFSVLIGLTMDTSMEIPAYDDGPNLWYMLGAVLYCVGLIFLRRYLESLMGTVLPVIFKDHKRGMLRNIFWNTLELISAIVGLICLFLSPFFEQQFKDAENLKGVCFIAFALLLGSSLLKAPKFINILVMRCHGRYLVKAMVESFFFMIVSVVIFISKYPRFKIHSKYLVSCKVGKGESVSQGNQFDVYSTGSFSLFALTISSEKEQHVKLGIFSFLLELTMDTSIEILGNDGPSFLYMLGAGVYCFLLILVKSYLDTLMEKGESAFGQQESYHDRVEVSVDSNARDIASGDELPLIESKTGEEMGREDVDHELVQGEIDSSVAVEDRHHVTREYTDTGEEASFPYDVLSHMDDGSGSLNHRERRKAIRREKAKRERARRKENRIRTEDLPEYSKNSTQVRRSSSGIIEDGDGVLGEDSDSYITSNEKAVQGKLGVEQGSEYRNNDQLSLENWWKDKGKEREDIQKQENKIGKRAWERRGIDGKDEADA</sequence>
<evidence type="ECO:0000313" key="3">
    <source>
        <dbReference type="EMBL" id="PON32095.1"/>
    </source>
</evidence>
<feature type="transmembrane region" description="Helical" evidence="2">
    <location>
        <begin position="122"/>
        <end position="143"/>
    </location>
</feature>
<organism evidence="3 4">
    <name type="scientific">Parasponia andersonii</name>
    <name type="common">Sponia andersonii</name>
    <dbReference type="NCBI Taxonomy" id="3476"/>
    <lineage>
        <taxon>Eukaryota</taxon>
        <taxon>Viridiplantae</taxon>
        <taxon>Streptophyta</taxon>
        <taxon>Embryophyta</taxon>
        <taxon>Tracheophyta</taxon>
        <taxon>Spermatophyta</taxon>
        <taxon>Magnoliopsida</taxon>
        <taxon>eudicotyledons</taxon>
        <taxon>Gunneridae</taxon>
        <taxon>Pentapetalae</taxon>
        <taxon>rosids</taxon>
        <taxon>fabids</taxon>
        <taxon>Rosales</taxon>
        <taxon>Cannabaceae</taxon>
        <taxon>Parasponia</taxon>
    </lineage>
</organism>
<proteinExistence type="predicted"/>
<feature type="compositionally biased region" description="Basic residues" evidence="1">
    <location>
        <begin position="515"/>
        <end position="536"/>
    </location>
</feature>
<feature type="region of interest" description="Disordered" evidence="1">
    <location>
        <begin position="611"/>
        <end position="642"/>
    </location>
</feature>
<protein>
    <recommendedName>
        <fullName evidence="5">Transmembrane protein</fullName>
    </recommendedName>
</protein>
<dbReference type="OrthoDB" id="10327602at2759"/>
<feature type="transmembrane region" description="Helical" evidence="2">
    <location>
        <begin position="293"/>
        <end position="312"/>
    </location>
</feature>
<feature type="transmembrane region" description="Helical" evidence="2">
    <location>
        <begin position="222"/>
        <end position="242"/>
    </location>
</feature>
<evidence type="ECO:0000256" key="2">
    <source>
        <dbReference type="SAM" id="Phobius"/>
    </source>
</evidence>
<feature type="transmembrane region" description="Helical" evidence="2">
    <location>
        <begin position="178"/>
        <end position="195"/>
    </location>
</feature>
<keyword evidence="4" id="KW-1185">Reference proteome</keyword>
<keyword evidence="2" id="KW-0812">Transmembrane</keyword>
<evidence type="ECO:0008006" key="5">
    <source>
        <dbReference type="Google" id="ProtNLM"/>
    </source>
</evidence>